<evidence type="ECO:0000259" key="1">
    <source>
        <dbReference type="Pfam" id="PF09346"/>
    </source>
</evidence>
<reference evidence="2 3" key="1">
    <citation type="submission" date="2017-06" db="EMBL/GenBank/DDBJ databases">
        <authorList>
            <consortium name="Pathogen Informatics"/>
        </authorList>
    </citation>
    <scope>NUCLEOTIDE SEQUENCE [LARGE SCALE GENOMIC DNA]</scope>
    <source>
        <strain evidence="2 3">NCTC12148</strain>
    </source>
</reference>
<proteinExistence type="predicted"/>
<dbReference type="Pfam" id="PF09346">
    <property type="entry name" value="SMI1_KNR4"/>
    <property type="match status" value="1"/>
</dbReference>
<sequence>MLKKLEKLGVALSKLPNGVDNPLLKRLEGYSGILPKEYCDFLANFSQGAEFDSLIVYKGIEASPWASKDGYDSLEYFYGLSNSEGGGGDIFEFIEMYKDDLREQWLPIASSDGGNQICLCLTGKMVGQIWFWDHEADPLYDENHVIAGLSLAAYDLKDFIYRLEIDKEEPDISGVKKVVLDF</sequence>
<accession>A0A240C0R2</accession>
<dbReference type="RefSeq" id="WP_095097438.1">
    <property type="nucleotide sequence ID" value="NZ_CAMIQD010000001.1"/>
</dbReference>
<dbReference type="Proteomes" id="UP000215134">
    <property type="component" value="Chromosome 1"/>
</dbReference>
<dbReference type="Gene3D" id="3.40.1580.10">
    <property type="entry name" value="SMI1/KNR4-like"/>
    <property type="match status" value="1"/>
</dbReference>
<dbReference type="InterPro" id="IPR018958">
    <property type="entry name" value="Knr4/Smi1-like_dom"/>
</dbReference>
<feature type="domain" description="Knr4/Smi1-like" evidence="1">
    <location>
        <begin position="25"/>
        <end position="138"/>
    </location>
</feature>
<evidence type="ECO:0000313" key="3">
    <source>
        <dbReference type="Proteomes" id="UP000215134"/>
    </source>
</evidence>
<dbReference type="EMBL" id="LT906479">
    <property type="protein sequence ID" value="SNW01339.1"/>
    <property type="molecule type" value="Genomic_DNA"/>
</dbReference>
<gene>
    <name evidence="2" type="ORF">SAMEA4384070_02411</name>
</gene>
<dbReference type="InterPro" id="IPR037883">
    <property type="entry name" value="Knr4/Smi1-like_sf"/>
</dbReference>
<keyword evidence="3" id="KW-1185">Reference proteome</keyword>
<dbReference type="GeneID" id="75027563"/>
<organism evidence="2 3">
    <name type="scientific">Serratia ficaria</name>
    <dbReference type="NCBI Taxonomy" id="61651"/>
    <lineage>
        <taxon>Bacteria</taxon>
        <taxon>Pseudomonadati</taxon>
        <taxon>Pseudomonadota</taxon>
        <taxon>Gammaproteobacteria</taxon>
        <taxon>Enterobacterales</taxon>
        <taxon>Yersiniaceae</taxon>
        <taxon>Serratia</taxon>
    </lineage>
</organism>
<name>A0A240C0R2_SERFI</name>
<protein>
    <submittedName>
        <fullName evidence="2">SMI1 / KNR4 family</fullName>
    </submittedName>
</protein>
<evidence type="ECO:0000313" key="2">
    <source>
        <dbReference type="EMBL" id="SNW01339.1"/>
    </source>
</evidence>
<dbReference type="KEGG" id="sfj:SAMEA4384070_2411"/>
<dbReference type="OrthoDB" id="6624009at2"/>
<dbReference type="AlphaFoldDB" id="A0A240C0R2"/>
<dbReference type="SUPFAM" id="SSF160631">
    <property type="entry name" value="SMI1/KNR4-like"/>
    <property type="match status" value="1"/>
</dbReference>